<dbReference type="GO" id="GO:0046872">
    <property type="term" value="F:metal ion binding"/>
    <property type="evidence" value="ECO:0007669"/>
    <property type="project" value="InterPro"/>
</dbReference>
<reference evidence="3 4" key="1">
    <citation type="submission" date="2013-12" db="EMBL/GenBank/DDBJ databases">
        <authorList>
            <person name="Stott M."/>
        </authorList>
    </citation>
    <scope>NUCLEOTIDE SEQUENCE [LARGE SCALE GENOMIC DNA]</scope>
    <source>
        <strain evidence="3 4">K22</strain>
    </source>
</reference>
<dbReference type="InterPro" id="IPR050361">
    <property type="entry name" value="MPP/UQCRC_Complex"/>
</dbReference>
<dbReference type="Gene3D" id="3.30.830.10">
    <property type="entry name" value="Metalloenzyme, LuxS/M16 peptidase-like"/>
    <property type="match status" value="2"/>
</dbReference>
<dbReference type="AlphaFoldDB" id="A0A0B6WVX2"/>
<dbReference type="InterPro" id="IPR007863">
    <property type="entry name" value="Peptidase_M16_C"/>
</dbReference>
<comment type="similarity">
    <text evidence="1">Belongs to the peptidase M16 family.</text>
</comment>
<dbReference type="STRING" id="454194.PYK22_01239"/>
<accession>A0A0B6WVX2</accession>
<dbReference type="InterPro" id="IPR011249">
    <property type="entry name" value="Metalloenz_LuxS/M16"/>
</dbReference>
<evidence type="ECO:0000313" key="3">
    <source>
        <dbReference type="EMBL" id="CDM65241.1"/>
    </source>
</evidence>
<organism evidence="3 4">
    <name type="scientific">Pyrinomonas methylaliphatogenes</name>
    <dbReference type="NCBI Taxonomy" id="454194"/>
    <lineage>
        <taxon>Bacteria</taxon>
        <taxon>Pseudomonadati</taxon>
        <taxon>Acidobacteriota</taxon>
        <taxon>Blastocatellia</taxon>
        <taxon>Blastocatellales</taxon>
        <taxon>Pyrinomonadaceae</taxon>
        <taxon>Pyrinomonas</taxon>
    </lineage>
</organism>
<dbReference type="EMBL" id="CBXV010000004">
    <property type="protein sequence ID" value="CDM65241.1"/>
    <property type="molecule type" value="Genomic_DNA"/>
</dbReference>
<sequence length="452" mass="49933">MRRISFSTALLLLTICGWPILSAYAYQNSIEPQREQLLNGLKILLQYRPADPNVLLKLRIHSGAIFDLAGKEGTMALLADSLFPDPGTRRYVSEELDGRLDVVTDYDLIEITLVAPKDDFERLVELLRNAVLNQPPDEATFARLREARLELLRGTSVAPNLIADRATAARLFGSYPLGRPIIGTAESLARITRADLLFARERFLNANNATLVMIGGVDRTRAMRAFRQLLGPWRKSETRVPATFRQPEAPNVRPLILDLPGAETAEVRFALRGLPRRDRDRPAAEILALIARTRWTNELPALARTASFVRHEAHMISGLFTFGASVRAADLAPALDAAQRVIRDLTATPPSNEELERARRERLSTINRPLSSADALADLWLDEETYGVTTSDEARSLAALTPADLQKVAIRLFKDAPAVTVALGDGAALRSAMANRGEVEIVRVTIPTEKSN</sequence>
<evidence type="ECO:0000259" key="2">
    <source>
        <dbReference type="Pfam" id="PF05193"/>
    </source>
</evidence>
<dbReference type="SUPFAM" id="SSF63411">
    <property type="entry name" value="LuxS/MPP-like metallohydrolase"/>
    <property type="match status" value="2"/>
</dbReference>
<feature type="domain" description="Peptidase M16 C-terminal" evidence="2">
    <location>
        <begin position="190"/>
        <end position="360"/>
    </location>
</feature>
<dbReference type="RefSeq" id="WP_083437651.1">
    <property type="nucleotide sequence ID" value="NZ_CBXV010000004.1"/>
</dbReference>
<dbReference type="Pfam" id="PF05193">
    <property type="entry name" value="Peptidase_M16_C"/>
    <property type="match status" value="1"/>
</dbReference>
<dbReference type="PANTHER" id="PTHR11851:SF49">
    <property type="entry name" value="MITOCHONDRIAL-PROCESSING PEPTIDASE SUBUNIT ALPHA"/>
    <property type="match status" value="1"/>
</dbReference>
<dbReference type="PANTHER" id="PTHR11851">
    <property type="entry name" value="METALLOPROTEASE"/>
    <property type="match status" value="1"/>
</dbReference>
<evidence type="ECO:0000256" key="1">
    <source>
        <dbReference type="ARBA" id="ARBA00007261"/>
    </source>
</evidence>
<evidence type="ECO:0000313" key="4">
    <source>
        <dbReference type="Proteomes" id="UP000031518"/>
    </source>
</evidence>
<proteinExistence type="inferred from homology"/>
<protein>
    <submittedName>
        <fullName evidence="3">Predicted Zn-dependent peptidase</fullName>
    </submittedName>
</protein>
<gene>
    <name evidence="3" type="ORF">PYK22_01239</name>
</gene>
<name>A0A0B6WVX2_9BACT</name>
<dbReference type="OrthoDB" id="9811314at2"/>
<dbReference type="Proteomes" id="UP000031518">
    <property type="component" value="Unassembled WGS sequence"/>
</dbReference>
<reference evidence="3 4" key="2">
    <citation type="submission" date="2015-01" db="EMBL/GenBank/DDBJ databases">
        <title>Complete genome sequence of Pyrinomonas methylaliphatogenes type strain K22T.</title>
        <authorList>
            <person name="Lee K.C.Y."/>
            <person name="Power J.F."/>
            <person name="Dunfield P.F."/>
            <person name="Morgan X.C."/>
            <person name="Huttenhower C."/>
            <person name="Stott M.B."/>
        </authorList>
    </citation>
    <scope>NUCLEOTIDE SEQUENCE [LARGE SCALE GENOMIC DNA]</scope>
    <source>
        <strain evidence="3 4">K22</strain>
    </source>
</reference>
<keyword evidence="4" id="KW-1185">Reference proteome</keyword>